<proteinExistence type="predicted"/>
<feature type="compositionally biased region" description="Polar residues" evidence="1">
    <location>
        <begin position="52"/>
        <end position="61"/>
    </location>
</feature>
<evidence type="ECO:0000256" key="1">
    <source>
        <dbReference type="SAM" id="MobiDB-lite"/>
    </source>
</evidence>
<name>A0A813VWC6_ADIRI</name>
<evidence type="ECO:0000313" key="3">
    <source>
        <dbReference type="Proteomes" id="UP000663852"/>
    </source>
</evidence>
<gene>
    <name evidence="2" type="ORF">EDS130_LOCUS7071</name>
</gene>
<feature type="compositionally biased region" description="Low complexity" evidence="1">
    <location>
        <begin position="242"/>
        <end position="256"/>
    </location>
</feature>
<feature type="region of interest" description="Disordered" evidence="1">
    <location>
        <begin position="181"/>
        <end position="256"/>
    </location>
</feature>
<dbReference type="AlphaFoldDB" id="A0A813VWC6"/>
<feature type="compositionally biased region" description="Polar residues" evidence="1">
    <location>
        <begin position="9"/>
        <end position="20"/>
    </location>
</feature>
<feature type="compositionally biased region" description="Low complexity" evidence="1">
    <location>
        <begin position="26"/>
        <end position="50"/>
    </location>
</feature>
<accession>A0A813VWC6</accession>
<dbReference type="Proteomes" id="UP000663852">
    <property type="component" value="Unassembled WGS sequence"/>
</dbReference>
<feature type="region of interest" description="Disordered" evidence="1">
    <location>
        <begin position="1"/>
        <end position="20"/>
    </location>
</feature>
<comment type="caution">
    <text evidence="2">The sequence shown here is derived from an EMBL/GenBank/DDBJ whole genome shotgun (WGS) entry which is preliminary data.</text>
</comment>
<dbReference type="EMBL" id="CAJNOJ010000021">
    <property type="protein sequence ID" value="CAF0845973.1"/>
    <property type="molecule type" value="Genomic_DNA"/>
</dbReference>
<organism evidence="2 3">
    <name type="scientific">Adineta ricciae</name>
    <name type="common">Rotifer</name>
    <dbReference type="NCBI Taxonomy" id="249248"/>
    <lineage>
        <taxon>Eukaryota</taxon>
        <taxon>Metazoa</taxon>
        <taxon>Spiralia</taxon>
        <taxon>Gnathifera</taxon>
        <taxon>Rotifera</taxon>
        <taxon>Eurotatoria</taxon>
        <taxon>Bdelloidea</taxon>
        <taxon>Adinetida</taxon>
        <taxon>Adinetidae</taxon>
        <taxon>Adineta</taxon>
    </lineage>
</organism>
<sequence length="341" mass="38393">MPDAPLATSLPTTFTFQPNNNQLDEQSTLQQQSIASSSQSQSNSQQQRSSSNDEVQNNHQTHPNDYETRLRCPNCDTWVVNLSDHLRKTHRIASPVDRKPLLRMARLEKRRMTESANNPTGTTPNRQASSNVLVNGLTTSHTNTNNEIENLLFKQEHDSNQQFAVTLPENILLNHQITNPIAHFSSPTSNKRARPGEDHTGQIMNGPLSPNKKSRMDLMDGAKPSQGAHASSGKSNKKNRNKQQQQQQQQQQQLQLQPQTIIKTAASGIFPQQNVPVQHVEESSDDLSKVLQMMGNEMNFLNQHLQTTSILLQKQLDLARDSLHACSVQFAHLKRMIQQQI</sequence>
<feature type="region of interest" description="Disordered" evidence="1">
    <location>
        <begin position="25"/>
        <end position="70"/>
    </location>
</feature>
<reference evidence="2" key="1">
    <citation type="submission" date="2021-02" db="EMBL/GenBank/DDBJ databases">
        <authorList>
            <person name="Nowell W R."/>
        </authorList>
    </citation>
    <scope>NUCLEOTIDE SEQUENCE</scope>
</reference>
<feature type="compositionally biased region" description="Polar residues" evidence="1">
    <location>
        <begin position="181"/>
        <end position="190"/>
    </location>
</feature>
<dbReference type="OrthoDB" id="10044762at2759"/>
<protein>
    <submittedName>
        <fullName evidence="2">Uncharacterized protein</fullName>
    </submittedName>
</protein>
<evidence type="ECO:0000313" key="2">
    <source>
        <dbReference type="EMBL" id="CAF0845973.1"/>
    </source>
</evidence>